<dbReference type="OrthoDB" id="821377at2"/>
<reference evidence="2 3" key="1">
    <citation type="journal article" date="2014" name="Int. J. Syst. Evol. Microbiol.">
        <title>Phaeodactylibacter xiamenensis gen. nov., sp. nov., a member of the family Saprospiraceae isolated from the marine alga Phaeodactylum tricornutum.</title>
        <authorList>
            <person name="Chen Z.Jr."/>
            <person name="Lei X."/>
            <person name="Lai Q."/>
            <person name="Li Y."/>
            <person name="Zhang B."/>
            <person name="Zhang J."/>
            <person name="Zhang H."/>
            <person name="Yang L."/>
            <person name="Zheng W."/>
            <person name="Tian Y."/>
            <person name="Yu Z."/>
            <person name="Xu H.Jr."/>
            <person name="Zheng T."/>
        </authorList>
    </citation>
    <scope>NUCLEOTIDE SEQUENCE [LARGE SCALE GENOMIC DNA]</scope>
    <source>
        <strain evidence="2 3">KD52</strain>
    </source>
</reference>
<evidence type="ECO:0008006" key="4">
    <source>
        <dbReference type="Google" id="ProtNLM"/>
    </source>
</evidence>
<feature type="chain" id="PRO_5001947430" description="DUF481 domain-containing protein" evidence="1">
    <location>
        <begin position="20"/>
        <end position="252"/>
    </location>
</feature>
<protein>
    <recommendedName>
        <fullName evidence="4">DUF481 domain-containing protein</fullName>
    </recommendedName>
</protein>
<dbReference type="RefSeq" id="WP_044226683.1">
    <property type="nucleotide sequence ID" value="NZ_JBKAGJ010000002.1"/>
</dbReference>
<comment type="caution">
    <text evidence="2">The sequence shown here is derived from an EMBL/GenBank/DDBJ whole genome shotgun (WGS) entry which is preliminary data.</text>
</comment>
<dbReference type="Pfam" id="PF04338">
    <property type="entry name" value="DUF481"/>
    <property type="match status" value="1"/>
</dbReference>
<gene>
    <name evidence="2" type="ORF">IX84_24765</name>
</gene>
<accession>A0A098S0J4</accession>
<dbReference type="AlphaFoldDB" id="A0A098S0J4"/>
<dbReference type="Proteomes" id="UP000029736">
    <property type="component" value="Unassembled WGS sequence"/>
</dbReference>
<organism evidence="2 3">
    <name type="scientific">Phaeodactylibacter xiamenensis</name>
    <dbReference type="NCBI Taxonomy" id="1524460"/>
    <lineage>
        <taxon>Bacteria</taxon>
        <taxon>Pseudomonadati</taxon>
        <taxon>Bacteroidota</taxon>
        <taxon>Saprospiria</taxon>
        <taxon>Saprospirales</taxon>
        <taxon>Haliscomenobacteraceae</taxon>
        <taxon>Phaeodactylibacter</taxon>
    </lineage>
</organism>
<name>A0A098S0J4_9BACT</name>
<feature type="signal peptide" evidence="1">
    <location>
        <begin position="1"/>
        <end position="19"/>
    </location>
</feature>
<dbReference type="InterPro" id="IPR007433">
    <property type="entry name" value="DUF481"/>
</dbReference>
<keyword evidence="1" id="KW-0732">Signal</keyword>
<proteinExistence type="predicted"/>
<dbReference type="EMBL" id="JPOS01000083">
    <property type="protein sequence ID" value="KGE85839.1"/>
    <property type="molecule type" value="Genomic_DNA"/>
</dbReference>
<evidence type="ECO:0000256" key="1">
    <source>
        <dbReference type="SAM" id="SignalP"/>
    </source>
</evidence>
<sequence>MKRLVLIFFVLPICLFAQTDESDTLKLQARLSLSGIFQGGNVQTVIFRANSDLSYKLWEKWVFKTQNSFVYQEFGKQKADEDILSLNFLYFNPRKKIYPLLLGFVSTNFRRQIDVRTLLGGGVTFQLLKNDGNWLKIALSSEYEQTEFNNDTFNRAAYNGTQSIDTFRGTIWIKGKYHLFKRKLIVGHESYYQPSLERGDNYRWRVDLGLEIPLTKYLNFRTNFLHTFESIVIEGQRQEDSLLTFGFTVKNF</sequence>
<evidence type="ECO:0000313" key="2">
    <source>
        <dbReference type="EMBL" id="KGE85839.1"/>
    </source>
</evidence>
<keyword evidence="3" id="KW-1185">Reference proteome</keyword>
<evidence type="ECO:0000313" key="3">
    <source>
        <dbReference type="Proteomes" id="UP000029736"/>
    </source>
</evidence>